<accession>A0A1B7XZ01</accession>
<dbReference type="VEuPathDB" id="FungiDB:CH63R_11683"/>
<dbReference type="AlphaFoldDB" id="A0A1B7XZ01"/>
<comment type="caution">
    <text evidence="1">The sequence shown here is derived from an EMBL/GenBank/DDBJ whole genome shotgun (WGS) entry which is preliminary data.</text>
</comment>
<sequence length="198" mass="22299">MACSGARRTKEMVMAERRGPNWEVGIGLTLDRRAVESLSRGYDSTDEPGSILLAESFNFWAMAPQFGSQSGQDIRCHAGIMPFGNDSRLRNYSTLHELSRLAFLRPTQIDAISTAMPYHTFFFAVFQTLGLALRVPPHTYVKVWSKQEETWAWSSRWFREAGSSFAIWLVPNTDNTAKGTATCLRILPIRETSDLEGT</sequence>
<dbReference type="Proteomes" id="UP000092177">
    <property type="component" value="Chromosome 8"/>
</dbReference>
<dbReference type="KEGG" id="chig:CH63R_11683"/>
<evidence type="ECO:0000313" key="2">
    <source>
        <dbReference type="Proteomes" id="UP000092177"/>
    </source>
</evidence>
<dbReference type="GeneID" id="28870764"/>
<reference evidence="2" key="1">
    <citation type="journal article" date="2017" name="BMC Genomics">
        <title>Gapless genome assembly of Colletotrichum higginsianum reveals chromosome structure and association of transposable elements with secondary metabolite gene clusters.</title>
        <authorList>
            <person name="Dallery J.-F."/>
            <person name="Lapalu N."/>
            <person name="Zampounis A."/>
            <person name="Pigne S."/>
            <person name="Luyten I."/>
            <person name="Amselem J."/>
            <person name="Wittenberg A.H.J."/>
            <person name="Zhou S."/>
            <person name="de Queiroz M.V."/>
            <person name="Robin G.P."/>
            <person name="Auger A."/>
            <person name="Hainaut M."/>
            <person name="Henrissat B."/>
            <person name="Kim K.-T."/>
            <person name="Lee Y.-H."/>
            <person name="Lespinet O."/>
            <person name="Schwartz D.C."/>
            <person name="Thon M.R."/>
            <person name="O'Connell R.J."/>
        </authorList>
    </citation>
    <scope>NUCLEOTIDE SEQUENCE [LARGE SCALE GENOMIC DNA]</scope>
    <source>
        <strain evidence="2">IMI 349063</strain>
    </source>
</reference>
<evidence type="ECO:0000313" key="1">
    <source>
        <dbReference type="EMBL" id="OBR04980.1"/>
    </source>
</evidence>
<keyword evidence="2" id="KW-1185">Reference proteome</keyword>
<organism evidence="1 2">
    <name type="scientific">Colletotrichum higginsianum (strain IMI 349063)</name>
    <name type="common">Crucifer anthracnose fungus</name>
    <dbReference type="NCBI Taxonomy" id="759273"/>
    <lineage>
        <taxon>Eukaryota</taxon>
        <taxon>Fungi</taxon>
        <taxon>Dikarya</taxon>
        <taxon>Ascomycota</taxon>
        <taxon>Pezizomycotina</taxon>
        <taxon>Sordariomycetes</taxon>
        <taxon>Hypocreomycetidae</taxon>
        <taxon>Glomerellales</taxon>
        <taxon>Glomerellaceae</taxon>
        <taxon>Colletotrichum</taxon>
        <taxon>Colletotrichum destructivum species complex</taxon>
    </lineage>
</organism>
<dbReference type="EMBL" id="LTAN01000008">
    <property type="protein sequence ID" value="OBR04980.1"/>
    <property type="molecule type" value="Genomic_DNA"/>
</dbReference>
<gene>
    <name evidence="1" type="ORF">CH63R_11683</name>
</gene>
<name>A0A1B7XZ01_COLHI</name>
<dbReference type="RefSeq" id="XP_018153498.1">
    <property type="nucleotide sequence ID" value="XM_018306657.1"/>
</dbReference>
<proteinExistence type="predicted"/>
<protein>
    <submittedName>
        <fullName evidence="1">Uncharacterized protein</fullName>
    </submittedName>
</protein>